<accession>A0A1J0KSC8</accession>
<dbReference type="Pfam" id="PF13584">
    <property type="entry name" value="BatD"/>
    <property type="match status" value="2"/>
</dbReference>
<feature type="transmembrane region" description="Helical" evidence="1">
    <location>
        <begin position="408"/>
        <end position="428"/>
    </location>
</feature>
<dbReference type="PANTHER" id="PTHR40940">
    <property type="entry name" value="PROTEIN BATD-RELATED"/>
    <property type="match status" value="1"/>
</dbReference>
<dbReference type="RefSeq" id="WP_071663490.1">
    <property type="nucleotide sequence ID" value="NZ_CP009654.1"/>
</dbReference>
<dbReference type="InterPro" id="IPR057699">
    <property type="entry name" value="DUF7939"/>
</dbReference>
<keyword evidence="4" id="KW-1185">Reference proteome</keyword>
<feature type="domain" description="DUF7939" evidence="2">
    <location>
        <begin position="451"/>
        <end position="510"/>
    </location>
</feature>
<name>A0A1J0KSC8_9GAMM</name>
<sequence length="544" mass="60711">MITKISKFIIISLVFVFSLVQISFAQVSASVDRKSIGKGESVVLSINLDDFNQQPDLSPLYKNFTVYDTSTSSKVTVVNGKQTASYVMNITLMPNRDGRVIIPALAIGNERTNPITIQVSKNLTNVEETKYSQVFATGELSSNIGYVNSPIVYTLKIFFATPLASLQLKPFEIKGVDIRETGHNAKYQKQMNGKLYDVIEQSFVIIPNKTGEIHIPAIVLQLNVANGFGQIGYKPVIVSTNNMVLNVKPIPHNVSIDDWLPSTSVKLSDNWSATKDLKVGQLVTRTVSITAEDILSTDIPKLSFESTYEFNIYAEKPQFKDVEENGKMVGTATYKIGYMPTKEGSATVPPVNVKWYNIKTSKPETTIIAAKKFDVGPGFVPAIMPLQQAGAIAQNASEQVSQDNMWRYTAYIFIILWLGTLAILVFVLKKRKVVVDDESLKEQDSAKVGTLSEVKKACSRKDIFALKEAIIAWAETRYKSQIFSLLDVARFNDDLKDKLKELNEAIYSNRVFSDYKGLLEQLTKANKKDKKIKKSKDKIKGLYE</sequence>
<dbReference type="OrthoDB" id="5293418at2"/>
<evidence type="ECO:0000313" key="4">
    <source>
        <dbReference type="Proteomes" id="UP000182521"/>
    </source>
</evidence>
<evidence type="ECO:0000313" key="3">
    <source>
        <dbReference type="EMBL" id="APC96594.1"/>
    </source>
</evidence>
<reference evidence="4" key="1">
    <citation type="submission" date="2014-10" db="EMBL/GenBank/DDBJ databases">
        <authorList>
            <person name="Kuske C.R."/>
            <person name="Challacombe J.F."/>
            <person name="Daligault H.E."/>
            <person name="Davenport K.W."/>
            <person name="Johnson S.L."/>
            <person name="Siddaramappa S."/>
            <person name="Petersen J.M."/>
        </authorList>
    </citation>
    <scope>NUCLEOTIDE SEQUENCE [LARGE SCALE GENOMIC DNA]</scope>
    <source>
        <strain evidence="4">CA97-1460</strain>
    </source>
</reference>
<keyword evidence="1" id="KW-0472">Membrane</keyword>
<dbReference type="Proteomes" id="UP000182521">
    <property type="component" value="Chromosome"/>
</dbReference>
<keyword evidence="1" id="KW-0812">Transmembrane</keyword>
<dbReference type="PANTHER" id="PTHR40940:SF1">
    <property type="entry name" value="PROTEIN BATD"/>
    <property type="match status" value="1"/>
</dbReference>
<gene>
    <name evidence="3" type="ORF">KX01_508</name>
</gene>
<dbReference type="KEGG" id="frc:KX01_508"/>
<organism evidence="3 4">
    <name type="scientific">Francisella frigiditurris</name>
    <dbReference type="NCBI Taxonomy" id="1542390"/>
    <lineage>
        <taxon>Bacteria</taxon>
        <taxon>Pseudomonadati</taxon>
        <taxon>Pseudomonadota</taxon>
        <taxon>Gammaproteobacteria</taxon>
        <taxon>Thiotrichales</taxon>
        <taxon>Francisellaceae</taxon>
        <taxon>Francisella</taxon>
    </lineage>
</organism>
<evidence type="ECO:0000259" key="2">
    <source>
        <dbReference type="Pfam" id="PF25607"/>
    </source>
</evidence>
<protein>
    <submittedName>
        <fullName evidence="3">Oxygen tolerance family protein</fullName>
    </submittedName>
</protein>
<dbReference type="EMBL" id="CP009654">
    <property type="protein sequence ID" value="APC96594.1"/>
    <property type="molecule type" value="Genomic_DNA"/>
</dbReference>
<evidence type="ECO:0000256" key="1">
    <source>
        <dbReference type="SAM" id="Phobius"/>
    </source>
</evidence>
<dbReference type="InterPro" id="IPR025738">
    <property type="entry name" value="BatD"/>
</dbReference>
<dbReference type="AlphaFoldDB" id="A0A1J0KSC8"/>
<dbReference type="STRING" id="1542390.KX01_508"/>
<proteinExistence type="predicted"/>
<dbReference type="Pfam" id="PF25607">
    <property type="entry name" value="DUF7939"/>
    <property type="match status" value="1"/>
</dbReference>
<keyword evidence="1" id="KW-1133">Transmembrane helix</keyword>